<dbReference type="AlphaFoldDB" id="A0A658KDA0"/>
<dbReference type="Proteomes" id="UP000270873">
    <property type="component" value="Unassembled WGS sequence"/>
</dbReference>
<organism evidence="1 2">
    <name type="scientific">Pseudomonas amygdali pv. photiniae</name>
    <dbReference type="NCBI Taxonomy" id="251724"/>
    <lineage>
        <taxon>Bacteria</taxon>
        <taxon>Pseudomonadati</taxon>
        <taxon>Pseudomonadota</taxon>
        <taxon>Gammaproteobacteria</taxon>
        <taxon>Pseudomonadales</taxon>
        <taxon>Pseudomonadaceae</taxon>
        <taxon>Pseudomonas</taxon>
        <taxon>Pseudomonas amygdali</taxon>
    </lineage>
</organism>
<reference evidence="1 2" key="1">
    <citation type="submission" date="2018-08" db="EMBL/GenBank/DDBJ databases">
        <title>Recombination of ecologically and evolutionarily significant loci maintains genetic cohesion in the Pseudomonas syringae species complex.</title>
        <authorList>
            <person name="Dillon M."/>
            <person name="Thakur S."/>
            <person name="Almeida R.N.D."/>
            <person name="Weir B.S."/>
            <person name="Guttman D.S."/>
        </authorList>
    </citation>
    <scope>NUCLEOTIDE SEQUENCE [LARGE SCALE GENOMIC DNA]</scope>
    <source>
        <strain evidence="1 2">ICMP 7847</strain>
    </source>
</reference>
<proteinExistence type="predicted"/>
<dbReference type="EMBL" id="RBSP01000304">
    <property type="protein sequence ID" value="RMS50080.1"/>
    <property type="molecule type" value="Genomic_DNA"/>
</dbReference>
<protein>
    <recommendedName>
        <fullName evidence="3">DUF4928 domain-containing protein</fullName>
    </recommendedName>
</protein>
<name>A0A658KDA0_PSEA0</name>
<accession>A0A658KDA0</accession>
<evidence type="ECO:0000313" key="2">
    <source>
        <dbReference type="Proteomes" id="UP000270873"/>
    </source>
</evidence>
<comment type="caution">
    <text evidence="1">The sequence shown here is derived from an EMBL/GenBank/DDBJ whole genome shotgun (WGS) entry which is preliminary data.</text>
</comment>
<gene>
    <name evidence="1" type="ORF">ALP66_102294</name>
</gene>
<dbReference type="Pfam" id="PF16280">
    <property type="entry name" value="DUF4928"/>
    <property type="match status" value="1"/>
</dbReference>
<evidence type="ECO:0000313" key="1">
    <source>
        <dbReference type="EMBL" id="RMS50080.1"/>
    </source>
</evidence>
<sequence length="321" mass="34992">MVSPRRREKGGVMTDLIEALRGFNKERKFSRKGSLCVALVTTQHARKGLPLDPDKLLTEAGGQVLGLGKGAVQAVLNRHGIIRVLAAEGGRTSRGSISNMREYVAFLNGQAAAGTVDLDVVEAFWIERAHEFFSAKPFKIQLDASRSLRTLVRYVIAQAEERQRNTPGMQYAGAVLQHLVGAKLDCALGPGSFEHNSFSTSDAQSGRVGDFFIGDVAIHVTTAPGEAVISRCYENLNDGHRPIIVTTARGLTAAEVLAENAGLGDRIDVFEVEQFIALNLYELGKFAAEGRRLAVGDVVIRYNEIIEEVETDPSLKIEFRQ</sequence>
<evidence type="ECO:0008006" key="3">
    <source>
        <dbReference type="Google" id="ProtNLM"/>
    </source>
</evidence>
<dbReference type="InterPro" id="IPR032564">
    <property type="entry name" value="DUF4928"/>
</dbReference>